<dbReference type="AlphaFoldDB" id="A0A0F9K132"/>
<evidence type="ECO:0000313" key="1">
    <source>
        <dbReference type="EMBL" id="KKM68391.1"/>
    </source>
</evidence>
<proteinExistence type="predicted"/>
<sequence>MPRKAIVKKKVNEAAQLAAYESILEALARDPEIVEAGLSRADLELALEDKGFIRLGGPARSGELEPASRQLIVERARLYWHRDPLCKQAVRLWTDYSVGDGLSFRAERPAVQAVLEEFWKHRKNRRILRARGQRKSSTKLLVDGEVFFALFGDTPLIRRIDPLEITDIVSLPDDKESPVFYRRQFMTPAGAQRTLYYLDWAFADAEADDVPLLKDEKGDVIVPKPNVFIYHLPFDDFAQRGNSLLGAVLDWCREHRRFMTSRVAITQALAKFALKLTLQGGAGTLAAAKIQLKSTADQDTGETNPPPVAGATWLENKAATLTAMPRSTGGRESRDDSDLLKLMVSAGTGIMLHYFGDPSTGNLATSTSMELPMRKAFGAYRQLWIEFYEDLFGLVLARHDMADEKVDIDLPPILDADIAALGQSLTAVKAAQPEIPGQPEMIQHTLSAYRLNNVAEIVKRIMKEMEEKSRSPSR</sequence>
<dbReference type="EMBL" id="LAZR01010176">
    <property type="protein sequence ID" value="KKM68391.1"/>
    <property type="molecule type" value="Genomic_DNA"/>
</dbReference>
<name>A0A0F9K132_9ZZZZ</name>
<reference evidence="1" key="1">
    <citation type="journal article" date="2015" name="Nature">
        <title>Complex archaea that bridge the gap between prokaryotes and eukaryotes.</title>
        <authorList>
            <person name="Spang A."/>
            <person name="Saw J.H."/>
            <person name="Jorgensen S.L."/>
            <person name="Zaremba-Niedzwiedzka K."/>
            <person name="Martijn J."/>
            <person name="Lind A.E."/>
            <person name="van Eijk R."/>
            <person name="Schleper C."/>
            <person name="Guy L."/>
            <person name="Ettema T.J."/>
        </authorList>
    </citation>
    <scope>NUCLEOTIDE SEQUENCE</scope>
</reference>
<gene>
    <name evidence="1" type="ORF">LCGC14_1461340</name>
</gene>
<organism evidence="1">
    <name type="scientific">marine sediment metagenome</name>
    <dbReference type="NCBI Taxonomy" id="412755"/>
    <lineage>
        <taxon>unclassified sequences</taxon>
        <taxon>metagenomes</taxon>
        <taxon>ecological metagenomes</taxon>
    </lineage>
</organism>
<accession>A0A0F9K132</accession>
<comment type="caution">
    <text evidence="1">The sequence shown here is derived from an EMBL/GenBank/DDBJ whole genome shotgun (WGS) entry which is preliminary data.</text>
</comment>
<protein>
    <submittedName>
        <fullName evidence="1">Uncharacterized protein</fullName>
    </submittedName>
</protein>